<feature type="non-terminal residue" evidence="1">
    <location>
        <position position="254"/>
    </location>
</feature>
<reference evidence="1 2" key="1">
    <citation type="submission" date="2021-06" db="EMBL/GenBank/DDBJ databases">
        <authorList>
            <person name="Kallberg Y."/>
            <person name="Tangrot J."/>
            <person name="Rosling A."/>
        </authorList>
    </citation>
    <scope>NUCLEOTIDE SEQUENCE [LARGE SCALE GENOMIC DNA]</scope>
    <source>
        <strain evidence="1 2">120-4 pot B 10/14</strain>
    </source>
</reference>
<protein>
    <submittedName>
        <fullName evidence="1">35153_t:CDS:1</fullName>
    </submittedName>
</protein>
<feature type="non-terminal residue" evidence="1">
    <location>
        <position position="1"/>
    </location>
</feature>
<name>A0ABN7XCI2_GIGMA</name>
<gene>
    <name evidence="1" type="ORF">GMARGA_LOCUS41797</name>
</gene>
<sequence length="254" mass="29940">GKENKEEKIKQRQSSAYTRDQLVDFLLQLMRMNVKVERKPKNVLVDDITKRQNTESQLPRYTCEGSVLITIKRSHGLAYICLHHLPHPQPRSIAVSSEIKEYIQQNKLLTVPQIYHNIKTLGLNGYIYVTRQQIYYWCKRLGINEYKMAEDQIESTIQYLLQQTMFKLIIQQLTIIAFTTPLFDVFPKEQITVIAVDATYNTNWLKYELYMILGIIDGAGFPLTHLLLKPDQEEKHSKILLNWFYLIKEQGIRY</sequence>
<comment type="caution">
    <text evidence="1">The sequence shown here is derived from an EMBL/GenBank/DDBJ whole genome shotgun (WGS) entry which is preliminary data.</text>
</comment>
<dbReference type="EMBL" id="CAJVQB010118355">
    <property type="protein sequence ID" value="CAG8852976.1"/>
    <property type="molecule type" value="Genomic_DNA"/>
</dbReference>
<proteinExistence type="predicted"/>
<evidence type="ECO:0000313" key="2">
    <source>
        <dbReference type="Proteomes" id="UP000789901"/>
    </source>
</evidence>
<keyword evidence="2" id="KW-1185">Reference proteome</keyword>
<accession>A0ABN7XCI2</accession>
<evidence type="ECO:0000313" key="1">
    <source>
        <dbReference type="EMBL" id="CAG8852976.1"/>
    </source>
</evidence>
<dbReference type="Proteomes" id="UP000789901">
    <property type="component" value="Unassembled WGS sequence"/>
</dbReference>
<organism evidence="1 2">
    <name type="scientific">Gigaspora margarita</name>
    <dbReference type="NCBI Taxonomy" id="4874"/>
    <lineage>
        <taxon>Eukaryota</taxon>
        <taxon>Fungi</taxon>
        <taxon>Fungi incertae sedis</taxon>
        <taxon>Mucoromycota</taxon>
        <taxon>Glomeromycotina</taxon>
        <taxon>Glomeromycetes</taxon>
        <taxon>Diversisporales</taxon>
        <taxon>Gigasporaceae</taxon>
        <taxon>Gigaspora</taxon>
    </lineage>
</organism>